<evidence type="ECO:0000313" key="3">
    <source>
        <dbReference type="Proteomes" id="UP000065734"/>
    </source>
</evidence>
<dbReference type="Pfam" id="PF18906">
    <property type="entry name" value="Phage_tube_2"/>
    <property type="match status" value="1"/>
</dbReference>
<proteinExistence type="predicted"/>
<keyword evidence="3" id="KW-1185">Reference proteome</keyword>
<protein>
    <submittedName>
        <fullName evidence="1">Site-specific recombinase XerD</fullName>
    </submittedName>
</protein>
<organism evidence="2 3">
    <name type="scientific">Blastochloris viridis</name>
    <name type="common">Rhodopseudomonas viridis</name>
    <dbReference type="NCBI Taxonomy" id="1079"/>
    <lineage>
        <taxon>Bacteria</taxon>
        <taxon>Pseudomonadati</taxon>
        <taxon>Pseudomonadota</taxon>
        <taxon>Alphaproteobacteria</taxon>
        <taxon>Hyphomicrobiales</taxon>
        <taxon>Blastochloridaceae</taxon>
        <taxon>Blastochloris</taxon>
    </lineage>
</organism>
<gene>
    <name evidence="1" type="ORF">BV133_3544</name>
    <name evidence="2" type="ORF">BVIRIDIS_06570</name>
</gene>
<sequence length="428" mass="43722">MARARGANAVMAMAFETTYGTSPGSGYKKVPFVSAALGEQQNLIESDLLGYGREPQPPARDVINNDGDVVVPLDLRNFGTWLKLVFGNPTTTQGVAATGAVTFSAQPANNATITIGGAPWTFVSSGVTGDKSLIGATLQETLANAVIGLNKSATVALTGQTYALDLTGTIILITSKTIGTGGNSVTLAASTSPASNGTVSGATLSGGSASGPYNHVFTSGALSLPSASIEVGLPEVPSYGMNFGAMADKVSIQLQRSGLLNATLSLIAQGETRAATSGAGTPTETALERFSQFSGAIRRDGVPLGNVVSGTFTYANGLDKVEIIRSDGRIAGADPAMLAVTGQIGVRFADTTLLDLAVGGTAVELVFEWSISASKLLRFVAHAVYLPRPKLPISGPGGVQATFDWQAAKHSTLGKTCTATLINDVASY</sequence>
<dbReference type="EMBL" id="AP014854">
    <property type="protein sequence ID" value="BAS01138.1"/>
    <property type="molecule type" value="Genomic_DNA"/>
</dbReference>
<dbReference type="InterPro" id="IPR044000">
    <property type="entry name" value="Phage_tube_2"/>
</dbReference>
<reference evidence="1" key="1">
    <citation type="journal article" date="2015" name="Genome Announc.">
        <title>Complete Genome Sequence of the Bacteriochlorophyll b-Producing Photosynthetic Bacterium Blastochloris viridis.</title>
        <authorList>
            <person name="Tsukatani Y."/>
            <person name="Hirose Y."/>
            <person name="Harada J."/>
            <person name="Misawa N."/>
            <person name="Mori K."/>
            <person name="Inoue K."/>
            <person name="Tamiaki H."/>
        </authorList>
    </citation>
    <scope>NUCLEOTIDE SEQUENCE [LARGE SCALE GENOMIC DNA]</scope>
    <source>
        <strain evidence="1">DSM 133</strain>
    </source>
</reference>
<dbReference type="STRING" id="1079.BVIR_1214"/>
<dbReference type="RefSeq" id="WP_055036858.1">
    <property type="nucleotide sequence ID" value="NZ_AP014854.2"/>
</dbReference>
<accession>A0A0H5BG15</accession>
<evidence type="ECO:0000313" key="1">
    <source>
        <dbReference type="EMBL" id="BAS01138.1"/>
    </source>
</evidence>
<evidence type="ECO:0000313" key="2">
    <source>
        <dbReference type="EMBL" id="CUU41664.1"/>
    </source>
</evidence>
<dbReference type="KEGG" id="bvr:BVIR_1214"/>
<dbReference type="PATRIC" id="fig|1079.6.peg.1260"/>
<reference evidence="3" key="3">
    <citation type="journal article" date="2016" name="Genome Announc.">
        <title>Revised genome sequence of the purple photosynthetic bacterium Blastochloris viridis.</title>
        <authorList>
            <person name="Liu L.N."/>
            <person name="Faulkner M."/>
            <person name="Liu X."/>
            <person name="Huang F."/>
            <person name="Darby A.C."/>
            <person name="Hall N."/>
        </authorList>
    </citation>
    <scope>NUCLEOTIDE SEQUENCE [LARGE SCALE GENOMIC DNA]</scope>
    <source>
        <strain evidence="3">ATCC 19567 / DSM 133 / F</strain>
    </source>
</reference>
<reference evidence="2" key="2">
    <citation type="submission" date="2015-11" db="EMBL/GenBank/DDBJ databases">
        <authorList>
            <person name="Zhang Y."/>
            <person name="Guo Z."/>
        </authorList>
    </citation>
    <scope>NUCLEOTIDE SEQUENCE</scope>
    <source>
        <strain evidence="2">1</strain>
    </source>
</reference>
<name>A0A0H5BG15_BLAVI</name>
<dbReference type="EMBL" id="LN907867">
    <property type="protein sequence ID" value="CUU41664.1"/>
    <property type="molecule type" value="Genomic_DNA"/>
</dbReference>
<dbReference type="Proteomes" id="UP000065734">
    <property type="component" value="Chromosome I"/>
</dbReference>
<dbReference type="AlphaFoldDB" id="A0A0H5BG15"/>
<dbReference type="OrthoDB" id="1680496at2"/>